<dbReference type="EMBL" id="SODV01000002">
    <property type="protein sequence ID" value="TDW96021.1"/>
    <property type="molecule type" value="Genomic_DNA"/>
</dbReference>
<accession>A0A4R8DEP9</accession>
<evidence type="ECO:0000313" key="1">
    <source>
        <dbReference type="EMBL" id="TDW96021.1"/>
    </source>
</evidence>
<evidence type="ECO:0008006" key="3">
    <source>
        <dbReference type="Google" id="ProtNLM"/>
    </source>
</evidence>
<dbReference type="NCBIfam" id="NF033711">
    <property type="entry name" value="T9SS_PorQ"/>
    <property type="match status" value="1"/>
</dbReference>
<dbReference type="Proteomes" id="UP000294498">
    <property type="component" value="Unassembled WGS sequence"/>
</dbReference>
<dbReference type="OrthoDB" id="9809953at2"/>
<sequence>MNLKRAVFQTVIAVAVLAGGGGVVSAQTLGGQAVFTFLNEGAGPQVNALGGVNVSNAGDDVMMAFAQPALLRDSMHLQMGASINAQYAGIDDYHWMLAYHHAGLGMNFALGGMFVDYGSITETDPSGNILGQFRPHDYDVQGTVAGRYLDRWYYGFTLKFIGSDLGPYRSSGIAGDVGLNYQIGERGWQFGLTAVNMGTQLKSFEGSGKEELPFDLRAGVSKRLLKAPFQFSLTLVHLHQWNLDYADSAFNAQTGAVTKTGFGHKLMEHVILGAQLFASKYIEVSLGYNYLLRQELSVASTSNGLTGVSFGVGVLLPQITFRYARTAYQLNTGYNQVGLGVPLERYVGGRKKAS</sequence>
<protein>
    <recommendedName>
        <fullName evidence="3">Type IX secretion system PorP/SprF family membrane protein</fullName>
    </recommendedName>
</protein>
<dbReference type="RefSeq" id="WP_133995913.1">
    <property type="nucleotide sequence ID" value="NZ_SODV01000002.1"/>
</dbReference>
<evidence type="ECO:0000313" key="2">
    <source>
        <dbReference type="Proteomes" id="UP000294498"/>
    </source>
</evidence>
<dbReference type="AlphaFoldDB" id="A0A4R8DEP9"/>
<organism evidence="1 2">
    <name type="scientific">Dinghuibacter silviterrae</name>
    <dbReference type="NCBI Taxonomy" id="1539049"/>
    <lineage>
        <taxon>Bacteria</taxon>
        <taxon>Pseudomonadati</taxon>
        <taxon>Bacteroidota</taxon>
        <taxon>Chitinophagia</taxon>
        <taxon>Chitinophagales</taxon>
        <taxon>Chitinophagaceae</taxon>
        <taxon>Dinghuibacter</taxon>
    </lineage>
</organism>
<comment type="caution">
    <text evidence="1">The sequence shown here is derived from an EMBL/GenBank/DDBJ whole genome shotgun (WGS) entry which is preliminary data.</text>
</comment>
<proteinExistence type="predicted"/>
<reference evidence="1 2" key="1">
    <citation type="submission" date="2019-03" db="EMBL/GenBank/DDBJ databases">
        <title>Genomic Encyclopedia of Type Strains, Phase IV (KMG-IV): sequencing the most valuable type-strain genomes for metagenomic binning, comparative biology and taxonomic classification.</title>
        <authorList>
            <person name="Goeker M."/>
        </authorList>
    </citation>
    <scope>NUCLEOTIDE SEQUENCE [LARGE SCALE GENOMIC DNA]</scope>
    <source>
        <strain evidence="1 2">DSM 100059</strain>
    </source>
</reference>
<dbReference type="NCBIfam" id="NF033709">
    <property type="entry name" value="PorV_fam"/>
    <property type="match status" value="1"/>
</dbReference>
<keyword evidence="2" id="KW-1185">Reference proteome</keyword>
<name>A0A4R8DEP9_9BACT</name>
<gene>
    <name evidence="1" type="ORF">EDB95_3843</name>
</gene>